<dbReference type="Proteomes" id="UP000023152">
    <property type="component" value="Unassembled WGS sequence"/>
</dbReference>
<gene>
    <name evidence="1" type="ORF">RFI_29360</name>
</gene>
<comment type="caution">
    <text evidence="1">The sequence shown here is derived from an EMBL/GenBank/DDBJ whole genome shotgun (WGS) entry which is preliminary data.</text>
</comment>
<organism evidence="1 2">
    <name type="scientific">Reticulomyxa filosa</name>
    <dbReference type="NCBI Taxonomy" id="46433"/>
    <lineage>
        <taxon>Eukaryota</taxon>
        <taxon>Sar</taxon>
        <taxon>Rhizaria</taxon>
        <taxon>Retaria</taxon>
        <taxon>Foraminifera</taxon>
        <taxon>Monothalamids</taxon>
        <taxon>Reticulomyxidae</taxon>
        <taxon>Reticulomyxa</taxon>
    </lineage>
</organism>
<sequence length="171" mass="19417">MTSFLLEIFVANCKIKLAMIKLLILVFFQFFIGSDAELVDEKFVLPSNSQQQSNPELFFGNVSYNLLTCESSKGNFILKNAFTEFLLQKKNPSSKKKILNSNDRVSLLNLPTNFVLSTSTTTKNLGQQVRVNDFDQRQKQKVKCPDNTKISSLKVQERNNNNAIKQSKIGE</sequence>
<dbReference type="AlphaFoldDB" id="X6M2C5"/>
<evidence type="ECO:0000313" key="2">
    <source>
        <dbReference type="Proteomes" id="UP000023152"/>
    </source>
</evidence>
<accession>X6M2C5</accession>
<keyword evidence="2" id="KW-1185">Reference proteome</keyword>
<name>X6M2C5_RETFI</name>
<dbReference type="EMBL" id="ASPP01025428">
    <property type="protein sequence ID" value="ETO08029.1"/>
    <property type="molecule type" value="Genomic_DNA"/>
</dbReference>
<evidence type="ECO:0000313" key="1">
    <source>
        <dbReference type="EMBL" id="ETO08029.1"/>
    </source>
</evidence>
<proteinExistence type="predicted"/>
<reference evidence="1 2" key="1">
    <citation type="journal article" date="2013" name="Curr. Biol.">
        <title>The Genome of the Foraminiferan Reticulomyxa filosa.</title>
        <authorList>
            <person name="Glockner G."/>
            <person name="Hulsmann N."/>
            <person name="Schleicher M."/>
            <person name="Noegel A.A."/>
            <person name="Eichinger L."/>
            <person name="Gallinger C."/>
            <person name="Pawlowski J."/>
            <person name="Sierra R."/>
            <person name="Euteneuer U."/>
            <person name="Pillet L."/>
            <person name="Moustafa A."/>
            <person name="Platzer M."/>
            <person name="Groth M."/>
            <person name="Szafranski K."/>
            <person name="Schliwa M."/>
        </authorList>
    </citation>
    <scope>NUCLEOTIDE SEQUENCE [LARGE SCALE GENOMIC DNA]</scope>
</reference>
<protein>
    <submittedName>
        <fullName evidence="1">Uncharacterized protein</fullName>
    </submittedName>
</protein>